<keyword evidence="12" id="KW-1185">Reference proteome</keyword>
<keyword evidence="7" id="KW-0472">Membrane</keyword>
<dbReference type="EC" id="3.2.1.51" evidence="3"/>
<dbReference type="InterPro" id="IPR005084">
    <property type="entry name" value="CBM6"/>
</dbReference>
<feature type="chain" id="PRO_5002897939" description="alpha-L-fucosidase" evidence="8">
    <location>
        <begin position="18"/>
        <end position="1227"/>
    </location>
</feature>
<dbReference type="Gene3D" id="3.20.20.80">
    <property type="entry name" value="Glycosidases"/>
    <property type="match status" value="1"/>
</dbReference>
<dbReference type="eggNOG" id="COG1196">
    <property type="taxonomic scope" value="Bacteria"/>
</dbReference>
<dbReference type="InterPro" id="IPR008979">
    <property type="entry name" value="Galactose-bd-like_sf"/>
</dbReference>
<keyword evidence="6" id="KW-0326">Glycosidase</keyword>
<dbReference type="PANTHER" id="PTHR10030:SF37">
    <property type="entry name" value="ALPHA-L-FUCOSIDASE-RELATED"/>
    <property type="match status" value="1"/>
</dbReference>
<gene>
    <name evidence="11" type="ORF">CLOSTMETH_03568</name>
</gene>
<dbReference type="SMART" id="SM00606">
    <property type="entry name" value="CBD_IV"/>
    <property type="match status" value="1"/>
</dbReference>
<evidence type="ECO:0000256" key="3">
    <source>
        <dbReference type="ARBA" id="ARBA00012662"/>
    </source>
</evidence>
<protein>
    <recommendedName>
        <fullName evidence="3">alpha-L-fucosidase</fullName>
        <ecNumber evidence="3">3.2.1.51</ecNumber>
    </recommendedName>
</protein>
<evidence type="ECO:0000259" key="9">
    <source>
        <dbReference type="PROSITE" id="PS50022"/>
    </source>
</evidence>
<evidence type="ECO:0000259" key="10">
    <source>
        <dbReference type="PROSITE" id="PS51175"/>
    </source>
</evidence>
<feature type="signal peptide" evidence="8">
    <location>
        <begin position="1"/>
        <end position="17"/>
    </location>
</feature>
<reference evidence="11 12" key="1">
    <citation type="submission" date="2009-01" db="EMBL/GenBank/DDBJ databases">
        <authorList>
            <person name="Fulton L."/>
            <person name="Clifton S."/>
            <person name="Fulton B."/>
            <person name="Xu J."/>
            <person name="Minx P."/>
            <person name="Pepin K.H."/>
            <person name="Johnson M."/>
            <person name="Bhonagiri V."/>
            <person name="Nash W.E."/>
            <person name="Mardis E.R."/>
            <person name="Wilson R.K."/>
        </authorList>
    </citation>
    <scope>NUCLEOTIDE SEQUENCE [LARGE SCALE GENOMIC DNA]</scope>
    <source>
        <strain evidence="11 12">DSM 5476</strain>
    </source>
</reference>
<dbReference type="InterPro" id="IPR013783">
    <property type="entry name" value="Ig-like_fold"/>
</dbReference>
<dbReference type="Pfam" id="PF03422">
    <property type="entry name" value="CBM_6"/>
    <property type="match status" value="1"/>
</dbReference>
<sequence>MLAAALLVSTINFTAFAQDGSGVGEAGTKANSIFQAEQMLDAGTSVGEQVGMNDFAPDSASFGGSFQAGDHLCYSEIDFGSGEFNTCMLLLSALSTEAGKTIEVRIDSPDGNKVAEFSIQATQDLTTFQEQYASVAQVTGMHDVYLVFPQDTDVNIDWFTFSSYNGTETAQQKEERMQWWNDCRFGQFIHFGAYSYLEGEYEGRIQKGHGAEWIMGDFKIPREDYEQKVAKQFNPTNFDAKEIVSLAKAAGQKYLVFTSRHHEGFSMFDTHIKGFGDYKITTYGNYEGEDPVKALARECKEQGIHFGVYYTIMEWHDPSQVYPAEHSNQIVSEEAKFDFKSRIKGQLRELVVDYGAEILFFDGTWNSWWNQQDGRELYRYLRTLNPDLIVNNRVGKSTQSDGDYGTPEQSIPATGLGYDWESCMTLNDTWGFNKHDNNWKSPATVVKNLVDCASKGGNYLLNIGPDKLGDVPDQSVSILTQVGEWLEANGESIYGTDHSCFESLTGGMKATVKDGKIYLHLFNWTSGSTIQIPRVDNKVLGVQMLATGNPVNYTVMRDSIAIDLPVQAANPYDTVIEIDVEGYPAVSERQDNLSLQATSVTASNTYKNNATYAPDKAVDGKADTRWATDDNTKSATLELGFDQPVTVNQVTMKQFISSVTPNNNKINAYQIEYMVNGEWKVAYSGTNAPKYVTVDFPAVTSDRFRLNLTDCLNPTLYEFEMRNLAPAPEVAITTPSETSVAHLPFTITGTSKNASEVEVALMGVNFSPILHKVPVDENGNWSIVIDDQVDGYIQVKAQVKDAYDEVLALDAINLNVRAKELGVNLAAGKSCETSSSYSAAYNGSKALDGDLGTRWSPVNGDLNAYLTVQFGEPTLFDTVVLCEMFDTYNDNIDYRCLAFKLEALIDGVWTEVHQGRTIGEKLTVTFPEVTAQELKLTFLDCEETKNQAPPNLLEFEVYCQGTEPPVVESNKTVLKQVIDYATEAKAGGEYAGAIDDVRFTFDAALQAAQAVYDNPSATQADVDSAWMKLMNEIHKLGFQRGSTDQLQLVYDQAASLDLNNYVEQGQEYFLQKRSDALALLENPGNALQAEVDVAVEELLGAMMDLRYKADKSILSRTVARVKGIDLSLYTQASALTFESTLAQAEEILADETLSVLDQSRVNQAVSDLQAAYEGLQAAAISTVKAGDNALTAGVSAKTGDGAPVCAAVSLFVLASFAAGLSKKRRRR</sequence>
<dbReference type="InterPro" id="IPR016286">
    <property type="entry name" value="FUC_metazoa-typ"/>
</dbReference>
<reference evidence="11 12" key="2">
    <citation type="submission" date="2009-02" db="EMBL/GenBank/DDBJ databases">
        <title>Draft genome sequence of Clostridium methylpentosum (DSM 5476).</title>
        <authorList>
            <person name="Sudarsanam P."/>
            <person name="Ley R."/>
            <person name="Guruge J."/>
            <person name="Turnbaugh P.J."/>
            <person name="Mahowald M."/>
            <person name="Liep D."/>
            <person name="Gordon J."/>
        </authorList>
    </citation>
    <scope>NUCLEOTIDE SEQUENCE [LARGE SCALE GENOMIC DNA]</scope>
    <source>
        <strain evidence="11 12">DSM 5476</strain>
    </source>
</reference>
<dbReference type="eggNOG" id="COG5492">
    <property type="taxonomic scope" value="Bacteria"/>
</dbReference>
<evidence type="ECO:0000256" key="7">
    <source>
        <dbReference type="SAM" id="Phobius"/>
    </source>
</evidence>
<feature type="transmembrane region" description="Helical" evidence="7">
    <location>
        <begin position="1201"/>
        <end position="1220"/>
    </location>
</feature>
<accession>C0EI74</accession>
<evidence type="ECO:0000256" key="8">
    <source>
        <dbReference type="SAM" id="SignalP"/>
    </source>
</evidence>
<dbReference type="GO" id="GO:0006004">
    <property type="term" value="P:fucose metabolic process"/>
    <property type="evidence" value="ECO:0007669"/>
    <property type="project" value="InterPro"/>
</dbReference>
<dbReference type="PANTHER" id="PTHR10030">
    <property type="entry name" value="ALPHA-L-FUCOSIDASE"/>
    <property type="match status" value="1"/>
</dbReference>
<dbReference type="SUPFAM" id="SSF49785">
    <property type="entry name" value="Galactose-binding domain-like"/>
    <property type="match status" value="3"/>
</dbReference>
<keyword evidence="4 8" id="KW-0732">Signal</keyword>
<comment type="function">
    <text evidence="1">Alpha-L-fucosidase is responsible for hydrolyzing the alpha-1,6-linked fucose joined to the reducing-end N-acetylglucosamine of the carbohydrate moieties of glycoproteins.</text>
</comment>
<keyword evidence="7" id="KW-0812">Transmembrane</keyword>
<dbReference type="EMBL" id="ACEC01000124">
    <property type="protein sequence ID" value="EEG28881.1"/>
    <property type="molecule type" value="Genomic_DNA"/>
</dbReference>
<feature type="domain" description="F5/8 type C" evidence="9">
    <location>
        <begin position="581"/>
        <end position="679"/>
    </location>
</feature>
<dbReference type="CDD" id="cd04084">
    <property type="entry name" value="CBM6_xylanase-like"/>
    <property type="match status" value="1"/>
</dbReference>
<evidence type="ECO:0000256" key="6">
    <source>
        <dbReference type="ARBA" id="ARBA00023295"/>
    </source>
</evidence>
<dbReference type="InterPro" id="IPR017853">
    <property type="entry name" value="GH"/>
</dbReference>
<dbReference type="Pfam" id="PF07554">
    <property type="entry name" value="FIVAR"/>
    <property type="match status" value="2"/>
</dbReference>
<keyword evidence="7" id="KW-1133">Transmembrane helix</keyword>
<dbReference type="Pfam" id="PF01120">
    <property type="entry name" value="Alpha_L_fucos"/>
    <property type="match status" value="1"/>
</dbReference>
<dbReference type="InterPro" id="IPR006584">
    <property type="entry name" value="Cellulose-bd_IV"/>
</dbReference>
<dbReference type="SUPFAM" id="SSF51445">
    <property type="entry name" value="(Trans)glycosidases"/>
    <property type="match status" value="1"/>
</dbReference>
<dbReference type="eggNOG" id="COG3669">
    <property type="taxonomic scope" value="Bacteria"/>
</dbReference>
<dbReference type="Proteomes" id="UP000003340">
    <property type="component" value="Unassembled WGS sequence"/>
</dbReference>
<dbReference type="Gene3D" id="2.60.120.260">
    <property type="entry name" value="Galactose-binding domain-like"/>
    <property type="match status" value="3"/>
</dbReference>
<evidence type="ECO:0000256" key="2">
    <source>
        <dbReference type="ARBA" id="ARBA00007951"/>
    </source>
</evidence>
<organism evidence="11 12">
    <name type="scientific">[Clostridium] methylpentosum DSM 5476</name>
    <dbReference type="NCBI Taxonomy" id="537013"/>
    <lineage>
        <taxon>Bacteria</taxon>
        <taxon>Bacillati</taxon>
        <taxon>Bacillota</taxon>
        <taxon>Clostridia</taxon>
        <taxon>Eubacteriales</taxon>
        <taxon>Oscillospiraceae</taxon>
        <taxon>Oscillospiraceae incertae sedis</taxon>
    </lineage>
</organism>
<dbReference type="PROSITE" id="PS51175">
    <property type="entry name" value="CBM6"/>
    <property type="match status" value="1"/>
</dbReference>
<proteinExistence type="inferred from homology"/>
<keyword evidence="5" id="KW-0378">Hydrolase</keyword>
<dbReference type="Gene3D" id="2.60.40.10">
    <property type="entry name" value="Immunoglobulins"/>
    <property type="match status" value="1"/>
</dbReference>
<evidence type="ECO:0000256" key="5">
    <source>
        <dbReference type="ARBA" id="ARBA00022801"/>
    </source>
</evidence>
<dbReference type="GO" id="GO:0016139">
    <property type="term" value="P:glycoside catabolic process"/>
    <property type="evidence" value="ECO:0007669"/>
    <property type="project" value="TreeGrafter"/>
</dbReference>
<dbReference type="GO" id="GO:0005764">
    <property type="term" value="C:lysosome"/>
    <property type="evidence" value="ECO:0007669"/>
    <property type="project" value="TreeGrafter"/>
</dbReference>
<dbReference type="AlphaFoldDB" id="C0EI74"/>
<dbReference type="PROSITE" id="PS50022">
    <property type="entry name" value="FA58C_3"/>
    <property type="match status" value="2"/>
</dbReference>
<dbReference type="SMART" id="SM00812">
    <property type="entry name" value="Alpha_L_fucos"/>
    <property type="match status" value="1"/>
</dbReference>
<dbReference type="InterPro" id="IPR000421">
    <property type="entry name" value="FA58C"/>
</dbReference>
<evidence type="ECO:0000256" key="1">
    <source>
        <dbReference type="ARBA" id="ARBA00004071"/>
    </source>
</evidence>
<dbReference type="Pfam" id="PF00754">
    <property type="entry name" value="F5_F8_type_C"/>
    <property type="match status" value="2"/>
</dbReference>
<dbReference type="InterPro" id="IPR057739">
    <property type="entry name" value="Glyco_hydro_29_N"/>
</dbReference>
<dbReference type="InterPro" id="IPR000933">
    <property type="entry name" value="Glyco_hydro_29"/>
</dbReference>
<dbReference type="GO" id="GO:0030246">
    <property type="term" value="F:carbohydrate binding"/>
    <property type="evidence" value="ECO:0007669"/>
    <property type="project" value="InterPro"/>
</dbReference>
<dbReference type="Gene3D" id="1.20.1270.90">
    <property type="entry name" value="AF1782-like"/>
    <property type="match status" value="2"/>
</dbReference>
<comment type="caution">
    <text evidence="11">The sequence shown here is derived from an EMBL/GenBank/DDBJ whole genome shotgun (WGS) entry which is preliminary data.</text>
</comment>
<dbReference type="STRING" id="537013.CLOSTMETH_03568"/>
<dbReference type="PRINTS" id="PR00741">
    <property type="entry name" value="GLHYDRLASE29"/>
</dbReference>
<evidence type="ECO:0000256" key="4">
    <source>
        <dbReference type="ARBA" id="ARBA00022729"/>
    </source>
</evidence>
<dbReference type="GO" id="GO:0004560">
    <property type="term" value="F:alpha-L-fucosidase activity"/>
    <property type="evidence" value="ECO:0007669"/>
    <property type="project" value="InterPro"/>
</dbReference>
<evidence type="ECO:0000313" key="11">
    <source>
        <dbReference type="EMBL" id="EEG28881.1"/>
    </source>
</evidence>
<name>C0EI74_9FIRM</name>
<dbReference type="HOGENOM" id="CLU_268032_0_0_9"/>
<feature type="domain" description="CBM6" evidence="10">
    <location>
        <begin position="32"/>
        <end position="162"/>
    </location>
</feature>
<feature type="domain" description="F5/8 type C" evidence="9">
    <location>
        <begin position="809"/>
        <end position="960"/>
    </location>
</feature>
<comment type="similarity">
    <text evidence="2">Belongs to the glycosyl hydrolase 29 family.</text>
</comment>
<evidence type="ECO:0000313" key="12">
    <source>
        <dbReference type="Proteomes" id="UP000003340"/>
    </source>
</evidence>